<proteinExistence type="predicted"/>
<evidence type="ECO:0000313" key="1">
    <source>
        <dbReference type="EMBL" id="OES46619.1"/>
    </source>
</evidence>
<dbReference type="Proteomes" id="UP000095658">
    <property type="component" value="Unassembled WGS sequence"/>
</dbReference>
<gene>
    <name evidence="1" type="ORF">BA724_00745</name>
</gene>
<protein>
    <submittedName>
        <fullName evidence="1">Uncharacterized protein</fullName>
    </submittedName>
</protein>
<comment type="caution">
    <text evidence="1">The sequence shown here is derived from an EMBL/GenBank/DDBJ whole genome shotgun (WGS) entry which is preliminary data.</text>
</comment>
<sequence length="101" mass="11431">MLFMCLTGCANSNQAEFDGEFGREKQAAWDFLQEQDWTVRAEKMATVNVKKEVQDVEWVRSSNSKEWVAVSFADEKPSVISVPVILVDPEMKEVVGYIPGE</sequence>
<name>A0A1E7DUB6_9BACI</name>
<evidence type="ECO:0000313" key="2">
    <source>
        <dbReference type="Proteomes" id="UP000095658"/>
    </source>
</evidence>
<dbReference type="OrthoDB" id="2455934at2"/>
<dbReference type="EMBL" id="MAMP01000001">
    <property type="protein sequence ID" value="OES46619.1"/>
    <property type="molecule type" value="Genomic_DNA"/>
</dbReference>
<dbReference type="RefSeq" id="WP_069936783.1">
    <property type="nucleotide sequence ID" value="NZ_MAMP01000001.1"/>
</dbReference>
<dbReference type="STRING" id="1714016.BA724_00745"/>
<organism evidence="1 2">
    <name type="scientific">Domibacillus iocasae</name>
    <dbReference type="NCBI Taxonomy" id="1714016"/>
    <lineage>
        <taxon>Bacteria</taxon>
        <taxon>Bacillati</taxon>
        <taxon>Bacillota</taxon>
        <taxon>Bacilli</taxon>
        <taxon>Bacillales</taxon>
        <taxon>Bacillaceae</taxon>
        <taxon>Domibacillus</taxon>
    </lineage>
</organism>
<accession>A0A1E7DUB6</accession>
<dbReference type="AlphaFoldDB" id="A0A1E7DUB6"/>
<keyword evidence="2" id="KW-1185">Reference proteome</keyword>
<reference evidence="1 2" key="1">
    <citation type="submission" date="2016-06" db="EMBL/GenBank/DDBJ databases">
        <title>Domibacillus iocasae genome sequencing.</title>
        <authorList>
            <person name="Verma A."/>
            <person name="Pal Y."/>
            <person name="Ojha A.K."/>
            <person name="Krishnamurthi S."/>
        </authorList>
    </citation>
    <scope>NUCLEOTIDE SEQUENCE [LARGE SCALE GENOMIC DNA]</scope>
    <source>
        <strain evidence="1 2">DSM 29979</strain>
    </source>
</reference>